<sequence length="184" mass="19673">MCTRDWVNVPCVQQQLRAVVLALAGFRRLHSLYTLPFLSSSSSRPGAAPLPLSLTSAAAAPSTMSWRPHLQPRWGKDEIKLSLSLLSIGFFAMMIPNNNHGRSGGGGRRRSRDLSDSSNPFVDGALPTTALASAKSRFPPILGFRVSNLFLVSSFIAPLAVRARDLICAIGLSVEDHAADGCSG</sequence>
<dbReference type="EMBL" id="AMZH03007496">
    <property type="protein sequence ID" value="RRT61194.1"/>
    <property type="molecule type" value="Genomic_DNA"/>
</dbReference>
<dbReference type="InterPro" id="IPR044184">
    <property type="entry name" value="SNE/GID2"/>
</dbReference>
<organism evidence="2 3">
    <name type="scientific">Ensete ventricosum</name>
    <name type="common">Abyssinian banana</name>
    <name type="synonym">Musa ensete</name>
    <dbReference type="NCBI Taxonomy" id="4639"/>
    <lineage>
        <taxon>Eukaryota</taxon>
        <taxon>Viridiplantae</taxon>
        <taxon>Streptophyta</taxon>
        <taxon>Embryophyta</taxon>
        <taxon>Tracheophyta</taxon>
        <taxon>Spermatophyta</taxon>
        <taxon>Magnoliopsida</taxon>
        <taxon>Liliopsida</taxon>
        <taxon>Zingiberales</taxon>
        <taxon>Musaceae</taxon>
        <taxon>Ensete</taxon>
    </lineage>
</organism>
<proteinExistence type="predicted"/>
<dbReference type="PANTHER" id="PTHR47750">
    <property type="entry name" value="F-BOX PROTEIN SNE"/>
    <property type="match status" value="1"/>
</dbReference>
<reference evidence="2 3" key="1">
    <citation type="journal article" date="2014" name="Agronomy (Basel)">
        <title>A Draft Genome Sequence for Ensete ventricosum, the Drought-Tolerant Tree Against Hunger.</title>
        <authorList>
            <person name="Harrison J."/>
            <person name="Moore K.A."/>
            <person name="Paszkiewicz K."/>
            <person name="Jones T."/>
            <person name="Grant M."/>
            <person name="Ambacheew D."/>
            <person name="Muzemil S."/>
            <person name="Studholme D.J."/>
        </authorList>
    </citation>
    <scope>NUCLEOTIDE SEQUENCE [LARGE SCALE GENOMIC DNA]</scope>
</reference>
<feature type="region of interest" description="Disordered" evidence="1">
    <location>
        <begin position="101"/>
        <end position="121"/>
    </location>
</feature>
<evidence type="ECO:0000256" key="1">
    <source>
        <dbReference type="SAM" id="MobiDB-lite"/>
    </source>
</evidence>
<name>A0A426ZB38_ENSVE</name>
<dbReference type="GO" id="GO:0009740">
    <property type="term" value="P:gibberellic acid mediated signaling pathway"/>
    <property type="evidence" value="ECO:0007669"/>
    <property type="project" value="TreeGrafter"/>
</dbReference>
<protein>
    <submittedName>
        <fullName evidence="2">Uncharacterized protein</fullName>
    </submittedName>
</protein>
<dbReference type="GO" id="GO:0009937">
    <property type="term" value="P:regulation of gibberellic acid mediated signaling pathway"/>
    <property type="evidence" value="ECO:0007669"/>
    <property type="project" value="InterPro"/>
</dbReference>
<evidence type="ECO:0000313" key="2">
    <source>
        <dbReference type="EMBL" id="RRT61194.1"/>
    </source>
</evidence>
<dbReference type="Proteomes" id="UP000287651">
    <property type="component" value="Unassembled WGS sequence"/>
</dbReference>
<accession>A0A426ZB38</accession>
<dbReference type="AlphaFoldDB" id="A0A426ZB38"/>
<dbReference type="PANTHER" id="PTHR47750:SF7">
    <property type="entry name" value="F-BOX PROTEIN"/>
    <property type="match status" value="1"/>
</dbReference>
<gene>
    <name evidence="2" type="ORF">B296_00006256</name>
</gene>
<dbReference type="GO" id="GO:0019005">
    <property type="term" value="C:SCF ubiquitin ligase complex"/>
    <property type="evidence" value="ECO:0007669"/>
    <property type="project" value="InterPro"/>
</dbReference>
<evidence type="ECO:0000313" key="3">
    <source>
        <dbReference type="Proteomes" id="UP000287651"/>
    </source>
</evidence>
<comment type="caution">
    <text evidence="2">The sequence shown here is derived from an EMBL/GenBank/DDBJ whole genome shotgun (WGS) entry which is preliminary data.</text>
</comment>